<dbReference type="Proteomes" id="UP000838763">
    <property type="component" value="Unassembled WGS sequence"/>
</dbReference>
<accession>A0A9P1H5U5</accession>
<feature type="region of interest" description="Disordered" evidence="1">
    <location>
        <begin position="77"/>
        <end position="131"/>
    </location>
</feature>
<dbReference type="AlphaFoldDB" id="A0A9P1H5U5"/>
<protein>
    <submittedName>
        <fullName evidence="2">Uncharacterized protein</fullName>
    </submittedName>
</protein>
<reference evidence="2" key="1">
    <citation type="submission" date="2022-11" db="EMBL/GenBank/DDBJ databases">
        <authorList>
            <person name="Scott C."/>
            <person name="Bruce N."/>
        </authorList>
    </citation>
    <scope>NUCLEOTIDE SEQUENCE</scope>
</reference>
<organism evidence="2 3">
    <name type="scientific">Parascedosporium putredinis</name>
    <dbReference type="NCBI Taxonomy" id="1442378"/>
    <lineage>
        <taxon>Eukaryota</taxon>
        <taxon>Fungi</taxon>
        <taxon>Dikarya</taxon>
        <taxon>Ascomycota</taxon>
        <taxon>Pezizomycotina</taxon>
        <taxon>Sordariomycetes</taxon>
        <taxon>Hypocreomycetidae</taxon>
        <taxon>Microascales</taxon>
        <taxon>Microascaceae</taxon>
        <taxon>Parascedosporium</taxon>
    </lineage>
</organism>
<evidence type="ECO:0000313" key="3">
    <source>
        <dbReference type="Proteomes" id="UP000838763"/>
    </source>
</evidence>
<sequence>MTVWLGRAARKVLRVGELCNVGIFADIHGLPRRSIPTRHSLMVLLDDISTDMVLSRGGMGAGMLIFRAVAPSLPSIPPSADLDKVPGQNDPALSPHQDTSAPQPPLLHSEETIGTGLGPIRDGSVPRSPLLDDDEVVDSDLDIVQQTRQFSSPLCDEAVGLGLGENKTDRHETPPVAQPPSVSSDSDVELIRDQTVPQGLRRKPG</sequence>
<name>A0A9P1H5U5_9PEZI</name>
<comment type="caution">
    <text evidence="2">The sequence shown here is derived from an EMBL/GenBank/DDBJ whole genome shotgun (WGS) entry which is preliminary data.</text>
</comment>
<evidence type="ECO:0000256" key="1">
    <source>
        <dbReference type="SAM" id="MobiDB-lite"/>
    </source>
</evidence>
<feature type="region of interest" description="Disordered" evidence="1">
    <location>
        <begin position="160"/>
        <end position="205"/>
    </location>
</feature>
<evidence type="ECO:0000313" key="2">
    <source>
        <dbReference type="EMBL" id="CAI4215849.1"/>
    </source>
</evidence>
<gene>
    <name evidence="2" type="ORF">PPNO1_LOCUS5523</name>
</gene>
<keyword evidence="3" id="KW-1185">Reference proteome</keyword>
<dbReference type="EMBL" id="CALLCH030000013">
    <property type="protein sequence ID" value="CAI4215849.1"/>
    <property type="molecule type" value="Genomic_DNA"/>
</dbReference>
<proteinExistence type="predicted"/>